<dbReference type="RefSeq" id="XP_004832452.1">
    <property type="nucleotide sequence ID" value="XM_004832395.1"/>
</dbReference>
<accession>L1LCM4</accession>
<proteinExistence type="predicted"/>
<evidence type="ECO:0000313" key="2">
    <source>
        <dbReference type="EMBL" id="EKX73000.1"/>
    </source>
</evidence>
<dbReference type="AlphaFoldDB" id="L1LCM4"/>
<sequence length="77" mass="9329">MFFYDFQLSILNTLYKYLDFMILLQGEHSKYYKCDPEKTICQNLEHAKIIDYPHFTIVSREKLESYNIIERVVIADQ</sequence>
<evidence type="ECO:0000313" key="3">
    <source>
        <dbReference type="Proteomes" id="UP000031512"/>
    </source>
</evidence>
<evidence type="ECO:0000259" key="1">
    <source>
        <dbReference type="Pfam" id="PF25790"/>
    </source>
</evidence>
<dbReference type="Pfam" id="PF25790">
    <property type="entry name" value="BCD1"/>
    <property type="match status" value="1"/>
</dbReference>
<dbReference type="KEGG" id="beq:BEWA_015610"/>
<keyword evidence="3" id="KW-1185">Reference proteome</keyword>
<feature type="domain" description="BCD1 alpha/beta" evidence="1">
    <location>
        <begin position="25"/>
        <end position="67"/>
    </location>
</feature>
<reference evidence="2 3" key="1">
    <citation type="journal article" date="2012" name="BMC Genomics">
        <title>Comparative genomic analysis and phylogenetic position of Theileria equi.</title>
        <authorList>
            <person name="Kappmeyer L.S."/>
            <person name="Thiagarajan M."/>
            <person name="Herndon D.R."/>
            <person name="Ramsay J.D."/>
            <person name="Caler E."/>
            <person name="Djikeng A."/>
            <person name="Gillespie J.J."/>
            <person name="Lau A.O."/>
            <person name="Roalson E.H."/>
            <person name="Silva J.C."/>
            <person name="Silva M.G."/>
            <person name="Suarez C.E."/>
            <person name="Ueti M.W."/>
            <person name="Nene V.M."/>
            <person name="Mealey R.H."/>
            <person name="Knowles D.P."/>
            <person name="Brayton K.A."/>
        </authorList>
    </citation>
    <scope>NUCLEOTIDE SEQUENCE [LARGE SCALE GENOMIC DNA]</scope>
    <source>
        <strain evidence="2 3">WA</strain>
    </source>
</reference>
<organism evidence="2 3">
    <name type="scientific">Theileria equi strain WA</name>
    <dbReference type="NCBI Taxonomy" id="1537102"/>
    <lineage>
        <taxon>Eukaryota</taxon>
        <taxon>Sar</taxon>
        <taxon>Alveolata</taxon>
        <taxon>Apicomplexa</taxon>
        <taxon>Aconoidasida</taxon>
        <taxon>Piroplasmida</taxon>
        <taxon>Theileriidae</taxon>
        <taxon>Theileria</taxon>
    </lineage>
</organism>
<protein>
    <recommendedName>
        <fullName evidence="1">BCD1 alpha/beta domain-containing protein</fullName>
    </recommendedName>
</protein>
<comment type="caution">
    <text evidence="2">The sequence shown here is derived from an EMBL/GenBank/DDBJ whole genome shotgun (WGS) entry which is preliminary data.</text>
</comment>
<dbReference type="InterPro" id="IPR057721">
    <property type="entry name" value="BCD1_alpha/beta"/>
</dbReference>
<dbReference type="Proteomes" id="UP000031512">
    <property type="component" value="Unassembled WGS sequence"/>
</dbReference>
<gene>
    <name evidence="2" type="ORF">BEWA_015610</name>
</gene>
<name>L1LCM4_THEEQ</name>
<dbReference type="GeneID" id="15802664"/>
<dbReference type="EMBL" id="ACOU01000004">
    <property type="protein sequence ID" value="EKX73000.1"/>
    <property type="molecule type" value="Genomic_DNA"/>
</dbReference>
<dbReference type="VEuPathDB" id="PiroplasmaDB:BEWA_015610"/>